<sequence>MKRFAATVSTPHREHRPRTPDAREQQQHLVGGLPLWLSSTALKIFCSAKPYCQIFYICKETLACSRQATHLSVETESPRSSAASSVSDQPEFPPRSLSLPPGHPGLSSTDHQPLQRRSNSVSYPSSGTIADSVENMPAARRRSIDITPNGFSPNSSQQSTDGSSSGLKDLDSMDGSPVPVSVASSEEHQHSMVSHIGLRRVL</sequence>
<keyword evidence="2" id="KW-1185">Reference proteome</keyword>
<evidence type="ECO:0000313" key="1">
    <source>
        <dbReference type="EnsemblPlants" id="AVESA.00010b.r2.UnG1457090.1.CDS"/>
    </source>
</evidence>
<name>A0ACD6AUI0_AVESA</name>
<reference evidence="1" key="1">
    <citation type="submission" date="2025-09" db="UniProtKB">
        <authorList>
            <consortium name="EnsemblPlants"/>
        </authorList>
    </citation>
    <scope>IDENTIFICATION</scope>
</reference>
<accession>A0ACD6AUI0</accession>
<dbReference type="Proteomes" id="UP001732700">
    <property type="component" value="Unassembled WGS sequence"/>
</dbReference>
<evidence type="ECO:0000313" key="2">
    <source>
        <dbReference type="Proteomes" id="UP001732700"/>
    </source>
</evidence>
<dbReference type="EnsemblPlants" id="AVESA.00010b.r2.UnG1457090.1">
    <property type="protein sequence ID" value="AVESA.00010b.r2.UnG1457090.1.CDS"/>
    <property type="gene ID" value="AVESA.00010b.r2.UnG1457090"/>
</dbReference>
<protein>
    <submittedName>
        <fullName evidence="1">Uncharacterized protein</fullName>
    </submittedName>
</protein>
<organism evidence="1 2">
    <name type="scientific">Avena sativa</name>
    <name type="common">Oat</name>
    <dbReference type="NCBI Taxonomy" id="4498"/>
    <lineage>
        <taxon>Eukaryota</taxon>
        <taxon>Viridiplantae</taxon>
        <taxon>Streptophyta</taxon>
        <taxon>Embryophyta</taxon>
        <taxon>Tracheophyta</taxon>
        <taxon>Spermatophyta</taxon>
        <taxon>Magnoliopsida</taxon>
        <taxon>Liliopsida</taxon>
        <taxon>Poales</taxon>
        <taxon>Poaceae</taxon>
        <taxon>BOP clade</taxon>
        <taxon>Pooideae</taxon>
        <taxon>Poodae</taxon>
        <taxon>Poeae</taxon>
        <taxon>Poeae Chloroplast Group 1 (Aveneae type)</taxon>
        <taxon>Aveninae</taxon>
        <taxon>Avena</taxon>
    </lineage>
</organism>
<proteinExistence type="predicted"/>